<dbReference type="EMBL" id="JAFIRA010000001">
    <property type="protein sequence ID" value="MCJ2541323.1"/>
    <property type="molecule type" value="Genomic_DNA"/>
</dbReference>
<evidence type="ECO:0000256" key="1">
    <source>
        <dbReference type="ARBA" id="ARBA00004141"/>
    </source>
</evidence>
<dbReference type="Pfam" id="PF01061">
    <property type="entry name" value="ABC2_membrane"/>
    <property type="match status" value="1"/>
</dbReference>
<dbReference type="InterPro" id="IPR000412">
    <property type="entry name" value="ABC_2_transport"/>
</dbReference>
<keyword evidence="5" id="KW-1003">Cell membrane</keyword>
<feature type="transmembrane region" description="Helical" evidence="5">
    <location>
        <begin position="160"/>
        <end position="181"/>
    </location>
</feature>
<comment type="similarity">
    <text evidence="5">Belongs to the ABC-2 integral membrane protein family.</text>
</comment>
<name>A0ABT0C6A3_THEVL</name>
<feature type="domain" description="ABC transmembrane type-2" evidence="6">
    <location>
        <begin position="35"/>
        <end position="270"/>
    </location>
</feature>
<keyword evidence="4 5" id="KW-0472">Membrane</keyword>
<accession>A0ABT0C6A3</accession>
<keyword evidence="8" id="KW-1185">Reference proteome</keyword>
<gene>
    <name evidence="7" type="ORF">JX360_00125</name>
</gene>
<evidence type="ECO:0000256" key="3">
    <source>
        <dbReference type="ARBA" id="ARBA00022989"/>
    </source>
</evidence>
<evidence type="ECO:0000256" key="5">
    <source>
        <dbReference type="RuleBase" id="RU361157"/>
    </source>
</evidence>
<dbReference type="PANTHER" id="PTHR43332:SF2">
    <property type="entry name" value="INNER MEMBRANE TRANSPORT PERMEASE YADH"/>
    <property type="match status" value="1"/>
</dbReference>
<sequence>MKSTVVLPWSYQQIWADSLTVFWRDWLDLRGRVWQVLASGLVAPLIYILAFGVGLGGSLGAGGLASVAGSSGAGSYLRFILPGMVALSAMTISFAGTTFSICGARLFTKSFEELLLLPVHPLSLHLGKVMAGIARGLITALGVLVIGVLGTGAWGLLNPLALLILLLNCAVFAGIGVIAGLKVPSLESVGVLTNFLITPMSFLGATFFDPSQLPSFMQVLVYCLPLSYASVGMRAAAYQPLSQFPWYTVVVLAVLAVILAFVGAYQFSHQQD</sequence>
<keyword evidence="3 5" id="KW-1133">Transmembrane helix</keyword>
<dbReference type="Proteomes" id="UP000830835">
    <property type="component" value="Unassembled WGS sequence"/>
</dbReference>
<keyword evidence="2 5" id="KW-0812">Transmembrane</keyword>
<feature type="transmembrane region" description="Helical" evidence="5">
    <location>
        <begin position="129"/>
        <end position="154"/>
    </location>
</feature>
<organism evidence="7 8">
    <name type="scientific">Thermostichus vulcanus str. 'Rupite'</name>
    <dbReference type="NCBI Taxonomy" id="2813851"/>
    <lineage>
        <taxon>Bacteria</taxon>
        <taxon>Bacillati</taxon>
        <taxon>Cyanobacteriota</taxon>
        <taxon>Cyanophyceae</taxon>
        <taxon>Thermostichales</taxon>
        <taxon>Thermostichaceae</taxon>
        <taxon>Thermostichus</taxon>
    </lineage>
</organism>
<evidence type="ECO:0000256" key="4">
    <source>
        <dbReference type="ARBA" id="ARBA00023136"/>
    </source>
</evidence>
<comment type="caution">
    <text evidence="7">The sequence shown here is derived from an EMBL/GenBank/DDBJ whole genome shotgun (WGS) entry which is preliminary data.</text>
</comment>
<reference evidence="7" key="1">
    <citation type="submission" date="2021-02" db="EMBL/GenBank/DDBJ databases">
        <title>The CRISPR/cas machinery reduction and long-range gene transfer in the hot spring cyanobacterium Synechococcus.</title>
        <authorList>
            <person name="Dvorak P."/>
            <person name="Jahodarova E."/>
            <person name="Hasler P."/>
            <person name="Poulickova A."/>
        </authorList>
    </citation>
    <scope>NUCLEOTIDE SEQUENCE</scope>
    <source>
        <strain evidence="7">Rupite</strain>
    </source>
</reference>
<dbReference type="InterPro" id="IPR052522">
    <property type="entry name" value="ABC-2_transport_permease"/>
</dbReference>
<dbReference type="PANTHER" id="PTHR43332">
    <property type="entry name" value="INNER MEMBRANE TRANSPORT PERMEASE YADH-RELATED"/>
    <property type="match status" value="1"/>
</dbReference>
<feature type="transmembrane region" description="Helical" evidence="5">
    <location>
        <begin position="79"/>
        <end position="108"/>
    </location>
</feature>
<dbReference type="InterPro" id="IPR013525">
    <property type="entry name" value="ABC2_TM"/>
</dbReference>
<evidence type="ECO:0000313" key="7">
    <source>
        <dbReference type="EMBL" id="MCJ2541323.1"/>
    </source>
</evidence>
<comment type="subcellular location">
    <subcellularLocation>
        <location evidence="5">Cell membrane</location>
        <topology evidence="5">Multi-pass membrane protein</topology>
    </subcellularLocation>
    <subcellularLocation>
        <location evidence="1">Membrane</location>
        <topology evidence="1">Multi-pass membrane protein</topology>
    </subcellularLocation>
</comment>
<dbReference type="PIRSF" id="PIRSF006648">
    <property type="entry name" value="DrrB"/>
    <property type="match status" value="1"/>
</dbReference>
<dbReference type="RefSeq" id="WP_244348327.1">
    <property type="nucleotide sequence ID" value="NZ_JAFIRA010000001.1"/>
</dbReference>
<protein>
    <recommendedName>
        <fullName evidence="5">Transport permease protein</fullName>
    </recommendedName>
</protein>
<evidence type="ECO:0000313" key="8">
    <source>
        <dbReference type="Proteomes" id="UP000830835"/>
    </source>
</evidence>
<evidence type="ECO:0000259" key="6">
    <source>
        <dbReference type="PROSITE" id="PS51012"/>
    </source>
</evidence>
<feature type="transmembrane region" description="Helical" evidence="5">
    <location>
        <begin position="33"/>
        <end position="59"/>
    </location>
</feature>
<dbReference type="InterPro" id="IPR047817">
    <property type="entry name" value="ABC2_TM_bact-type"/>
</dbReference>
<evidence type="ECO:0000256" key="2">
    <source>
        <dbReference type="ARBA" id="ARBA00022692"/>
    </source>
</evidence>
<feature type="transmembrane region" description="Helical" evidence="5">
    <location>
        <begin position="244"/>
        <end position="267"/>
    </location>
</feature>
<proteinExistence type="inferred from homology"/>
<dbReference type="PROSITE" id="PS51012">
    <property type="entry name" value="ABC_TM2"/>
    <property type="match status" value="1"/>
</dbReference>
<feature type="transmembrane region" description="Helical" evidence="5">
    <location>
        <begin position="188"/>
        <end position="207"/>
    </location>
</feature>
<keyword evidence="5" id="KW-0813">Transport</keyword>